<gene>
    <name evidence="1" type="ORF">PsorP6_010504</name>
</gene>
<comment type="caution">
    <text evidence="1">The sequence shown here is derived from an EMBL/GenBank/DDBJ whole genome shotgun (WGS) entry which is preliminary data.</text>
</comment>
<dbReference type="Proteomes" id="UP001163321">
    <property type="component" value="Chromosome 6"/>
</dbReference>
<accession>A0ACC0VYY0</accession>
<sequence>METALITQSPGLMQLHKVVLLAITAAHFIDDASASYLKSPPSGTDQDAEGTDGEDRMPKGPGFFKKFTRSRQETLPELIARLENEAKQPEEEIAANTAAVTEQLRQLFLNSRVPPQEILTNLDLMGQYISLRNRFQESNIPDLKQILRDIYDDEKLREIIAGGKSSSFFTIREVADELEMMLGPPHQGETSG</sequence>
<keyword evidence="2" id="KW-1185">Reference proteome</keyword>
<evidence type="ECO:0000313" key="1">
    <source>
        <dbReference type="EMBL" id="KAI9910938.1"/>
    </source>
</evidence>
<evidence type="ECO:0000313" key="2">
    <source>
        <dbReference type="Proteomes" id="UP001163321"/>
    </source>
</evidence>
<proteinExistence type="predicted"/>
<protein>
    <submittedName>
        <fullName evidence="1">Uncharacterized protein</fullName>
    </submittedName>
</protein>
<organism evidence="1 2">
    <name type="scientific">Peronosclerospora sorghi</name>
    <dbReference type="NCBI Taxonomy" id="230839"/>
    <lineage>
        <taxon>Eukaryota</taxon>
        <taxon>Sar</taxon>
        <taxon>Stramenopiles</taxon>
        <taxon>Oomycota</taxon>
        <taxon>Peronosporomycetes</taxon>
        <taxon>Peronosporales</taxon>
        <taxon>Peronosporaceae</taxon>
        <taxon>Peronosclerospora</taxon>
    </lineage>
</organism>
<reference evidence="1 2" key="1">
    <citation type="journal article" date="2022" name="bioRxiv">
        <title>The genome of the oomycete Peronosclerospora sorghi, a cosmopolitan pathogen of maize and sorghum, is inflated with dispersed pseudogenes.</title>
        <authorList>
            <person name="Fletcher K."/>
            <person name="Martin F."/>
            <person name="Isakeit T."/>
            <person name="Cavanaugh K."/>
            <person name="Magill C."/>
            <person name="Michelmore R."/>
        </authorList>
    </citation>
    <scope>NUCLEOTIDE SEQUENCE [LARGE SCALE GENOMIC DNA]</scope>
    <source>
        <strain evidence="1">P6</strain>
    </source>
</reference>
<name>A0ACC0VYY0_9STRA</name>
<dbReference type="EMBL" id="CM047585">
    <property type="protein sequence ID" value="KAI9910938.1"/>
    <property type="molecule type" value="Genomic_DNA"/>
</dbReference>